<dbReference type="AlphaFoldDB" id="A0A2S1TZ01"/>
<keyword evidence="4" id="KW-0963">Cytoplasm</keyword>
<organism evidence="11">
    <name type="scientific">Neocallimastix cameroonii</name>
    <dbReference type="NCBI Taxonomy" id="1764037"/>
    <lineage>
        <taxon>Eukaryota</taxon>
        <taxon>Fungi</taxon>
        <taxon>Fungi incertae sedis</taxon>
        <taxon>Chytridiomycota</taxon>
        <taxon>Chytridiomycota incertae sedis</taxon>
        <taxon>Neocallimastigomycetes</taxon>
        <taxon>Neocallimastigales</taxon>
        <taxon>Neocallimastigaceae</taxon>
        <taxon>Neocallimastix</taxon>
    </lineage>
</organism>
<evidence type="ECO:0000256" key="6">
    <source>
        <dbReference type="ARBA" id="ARBA00022695"/>
    </source>
</evidence>
<dbReference type="GO" id="GO:0006012">
    <property type="term" value="P:galactose metabolic process"/>
    <property type="evidence" value="ECO:0007669"/>
    <property type="project" value="UniProtKB-UniPathway"/>
</dbReference>
<sequence length="532" mass="62709">MSDKQVYKRRKITSNKNQLEEKQNMVEIKELKNEHNSDKTLYNSNINSLINELNNYALNHELITEEDIIYMTNSLYGILHVEDAKFNFVRSSETRIIDDILEDILNYAINKELISNYTYVKEMLDTKICDLYTPRPSEVIKTFFNLYKENKEKATNYFYNLMIDVNYVRKNRIDKNILYKVDSRYGMIDISINLSKPEKDPKEIAKLKELKNNTKYPKCQLCYENVGYQGRANHPARNNLRVIPVKLNNEDFYLQYSPYGYFNEHAIILKREHENMKISEITFIRLLDFLDMFPHYFIGSNADLPIVGGSILDHEHYQGGRATFAMDNAKVLYQKNIGHVQVNYLDWPLDTIELETGKEHRDELLKLANQILYKWRRYSKPSINIFNSLEDLHNTITPIARMRNNNYVLKLVLRNNYTTPEKPYGLYHPDVDLHHIKKENIGLIEVLGLAILPARLKKELTILDEIVQGKRNESDIELIANHKEWYEEIKNMENLNINNEVGKIFVKVLESCKVFKYGSIDDVIEFIDSFVI</sequence>
<dbReference type="GO" id="GO:0005737">
    <property type="term" value="C:cytoplasm"/>
    <property type="evidence" value="ECO:0007669"/>
    <property type="project" value="UniProtKB-SubCell"/>
</dbReference>
<evidence type="ECO:0000256" key="4">
    <source>
        <dbReference type="ARBA" id="ARBA00022490"/>
    </source>
</evidence>
<evidence type="ECO:0000256" key="3">
    <source>
        <dbReference type="ARBA" id="ARBA00008706"/>
    </source>
</evidence>
<dbReference type="EMBL" id="MH043693">
    <property type="protein sequence ID" value="AWI66847.1"/>
    <property type="molecule type" value="mRNA"/>
</dbReference>
<comment type="pathway">
    <text evidence="2">Carbohydrate metabolism.</text>
</comment>
<evidence type="ECO:0000256" key="2">
    <source>
        <dbReference type="ARBA" id="ARBA00005007"/>
    </source>
</evidence>
<dbReference type="Pfam" id="PF01087">
    <property type="entry name" value="GalP_UDP_transf"/>
    <property type="match status" value="1"/>
</dbReference>
<dbReference type="GO" id="GO:0008108">
    <property type="term" value="F:UDP-glucose:hexose-1-phosphate uridylyltransferase activity"/>
    <property type="evidence" value="ECO:0007669"/>
    <property type="project" value="InterPro"/>
</dbReference>
<keyword evidence="5 11" id="KW-0808">Transferase</keyword>
<feature type="domain" description="Galactose-1-phosphate uridyl transferase N-terminal" evidence="9">
    <location>
        <begin position="92"/>
        <end position="273"/>
    </location>
</feature>
<evidence type="ECO:0000256" key="1">
    <source>
        <dbReference type="ARBA" id="ARBA00004496"/>
    </source>
</evidence>
<comment type="subcellular location">
    <subcellularLocation>
        <location evidence="1">Cytoplasm</location>
    </subcellularLocation>
</comment>
<evidence type="ECO:0000256" key="8">
    <source>
        <dbReference type="ARBA" id="ARBA00023277"/>
    </source>
</evidence>
<dbReference type="Pfam" id="PF02744">
    <property type="entry name" value="GalP_UDP_tr_C"/>
    <property type="match status" value="1"/>
</dbReference>
<name>A0A2S1TZ01_9FUNG</name>
<dbReference type="HAMAP" id="MF_00571">
    <property type="entry name" value="GalP_UDP_trans"/>
    <property type="match status" value="1"/>
</dbReference>
<evidence type="ECO:0000313" key="11">
    <source>
        <dbReference type="EMBL" id="AWI66847.1"/>
    </source>
</evidence>
<dbReference type="PANTHER" id="PTHR39191">
    <property type="entry name" value="GALACTOSE-1-PHOSPHATE URIDYLYLTRANSFERASE"/>
    <property type="match status" value="1"/>
</dbReference>
<evidence type="ECO:0000259" key="9">
    <source>
        <dbReference type="Pfam" id="PF01087"/>
    </source>
</evidence>
<protein>
    <submittedName>
        <fullName evidence="11">Galactose-P uridyltransferase</fullName>
    </submittedName>
</protein>
<dbReference type="PANTHER" id="PTHR39191:SF1">
    <property type="entry name" value="DUF4922 DOMAIN-CONTAINING PROTEIN"/>
    <property type="match status" value="1"/>
</dbReference>
<evidence type="ECO:0000256" key="5">
    <source>
        <dbReference type="ARBA" id="ARBA00022679"/>
    </source>
</evidence>
<accession>A0A2S1TZ01</accession>
<evidence type="ECO:0000256" key="7">
    <source>
        <dbReference type="ARBA" id="ARBA00023144"/>
    </source>
</evidence>
<keyword evidence="8" id="KW-0119">Carbohydrate metabolism</keyword>
<dbReference type="UniPathway" id="UPA00214"/>
<dbReference type="InterPro" id="IPR005850">
    <property type="entry name" value="GalP_Utransf_C"/>
</dbReference>
<dbReference type="InterPro" id="IPR000766">
    <property type="entry name" value="GalP_uridyl_Trfase_II"/>
</dbReference>
<feature type="domain" description="Galactose-1-phosphate uridyl transferase C-terminal" evidence="10">
    <location>
        <begin position="291"/>
        <end position="461"/>
    </location>
</feature>
<keyword evidence="7" id="KW-0299">Galactose metabolism</keyword>
<proteinExistence type="evidence at transcript level"/>
<reference evidence="11" key="1">
    <citation type="submission" date="2018-03" db="EMBL/GenBank/DDBJ databases">
        <title>Horizontal gene transfer is an indispensable driver in forging the evolution of the Neocallimastigomycota as a distinct gut-dwelling fungal lineage.</title>
        <authorList>
            <person name="Murphy C.L."/>
            <person name="Youssef N.H."/>
            <person name="Elshahed M.S."/>
        </authorList>
    </citation>
    <scope>NUCLEOTIDE SEQUENCE</scope>
    <source>
        <strain evidence="11">G3</strain>
    </source>
</reference>
<evidence type="ECO:0000259" key="10">
    <source>
        <dbReference type="Pfam" id="PF02744"/>
    </source>
</evidence>
<dbReference type="InterPro" id="IPR005849">
    <property type="entry name" value="GalP_Utransf_N"/>
</dbReference>
<comment type="similarity">
    <text evidence="3">Belongs to the galactose-1-phosphate uridylyltransferase type 2 family.</text>
</comment>
<keyword evidence="6" id="KW-0548">Nucleotidyltransferase</keyword>